<evidence type="ECO:0000313" key="2">
    <source>
        <dbReference type="EMBL" id="RPF28656.1"/>
    </source>
</evidence>
<comment type="caution">
    <text evidence="2">The sequence shown here is derived from an EMBL/GenBank/DDBJ whole genome shotgun (WGS) entry which is preliminary data.</text>
</comment>
<dbReference type="EMBL" id="RKRA01000001">
    <property type="protein sequence ID" value="RPF28656.1"/>
    <property type="molecule type" value="Genomic_DNA"/>
</dbReference>
<keyword evidence="3" id="KW-1185">Reference proteome</keyword>
<evidence type="ECO:0000256" key="1">
    <source>
        <dbReference type="SAM" id="MobiDB-lite"/>
    </source>
</evidence>
<feature type="region of interest" description="Disordered" evidence="1">
    <location>
        <begin position="28"/>
        <end position="55"/>
    </location>
</feature>
<sequence length="55" mass="6127">MTDPSLIDAFAARSLGVPMQEMLRTRRARTAPWRLTTRGGTSFVSPTRPLPGELR</sequence>
<dbReference type="RefSeq" id="WP_170175327.1">
    <property type="nucleotide sequence ID" value="NZ_RKRA01000001.1"/>
</dbReference>
<dbReference type="AlphaFoldDB" id="A0A3N4Z9S5"/>
<organism evidence="2 3">
    <name type="scientific">Georgenia muralis</name>
    <dbReference type="NCBI Taxonomy" id="154117"/>
    <lineage>
        <taxon>Bacteria</taxon>
        <taxon>Bacillati</taxon>
        <taxon>Actinomycetota</taxon>
        <taxon>Actinomycetes</taxon>
        <taxon>Micrococcales</taxon>
        <taxon>Bogoriellaceae</taxon>
        <taxon>Georgenia</taxon>
    </lineage>
</organism>
<reference evidence="2 3" key="1">
    <citation type="submission" date="2018-11" db="EMBL/GenBank/DDBJ databases">
        <title>Sequencing the genomes of 1000 actinobacteria strains.</title>
        <authorList>
            <person name="Klenk H.-P."/>
        </authorList>
    </citation>
    <scope>NUCLEOTIDE SEQUENCE [LARGE SCALE GENOMIC DNA]</scope>
    <source>
        <strain evidence="2 3">DSM 14418</strain>
    </source>
</reference>
<accession>A0A3N4Z9S5</accession>
<protein>
    <submittedName>
        <fullName evidence="2">Uncharacterized protein</fullName>
    </submittedName>
</protein>
<proteinExistence type="predicted"/>
<name>A0A3N4Z9S5_9MICO</name>
<dbReference type="Proteomes" id="UP000280726">
    <property type="component" value="Unassembled WGS sequence"/>
</dbReference>
<evidence type="ECO:0000313" key="3">
    <source>
        <dbReference type="Proteomes" id="UP000280726"/>
    </source>
</evidence>
<gene>
    <name evidence="2" type="ORF">EDD32_3195</name>
</gene>